<accession>A0ABR1WPR3</accession>
<dbReference type="Proteomes" id="UP001446871">
    <property type="component" value="Unassembled WGS sequence"/>
</dbReference>
<evidence type="ECO:0000256" key="1">
    <source>
        <dbReference type="SAM" id="MobiDB-lite"/>
    </source>
</evidence>
<evidence type="ECO:0000313" key="3">
    <source>
        <dbReference type="Proteomes" id="UP001446871"/>
    </source>
</evidence>
<sequence>MVDLGAEARRGRIGDIGQVPGALQRDEAGPDVPLQADFRDRNPGRMPSPLHVHQADGVFRNEVARDVEADLERQRRVLRVDYRGELALEPHEAPPVVRGLRRVAVVGRRVHRLPVAHAQPVAAEPEAGLVPAGDLLLMGTPLRAAEYGPKGFVDPLHPRRRPRERRRYALGELRRRDDHHVPLFDGETAVGAAGFDVALSEGRRHSTFSTPKRFPSAKQST</sequence>
<proteinExistence type="predicted"/>
<protein>
    <submittedName>
        <fullName evidence="2">Uncharacterized protein</fullName>
    </submittedName>
</protein>
<keyword evidence="3" id="KW-1185">Reference proteome</keyword>
<dbReference type="EMBL" id="JAQQWM010000001">
    <property type="protein sequence ID" value="KAK8083988.1"/>
    <property type="molecule type" value="Genomic_DNA"/>
</dbReference>
<gene>
    <name evidence="2" type="ORF">PG996_002769</name>
</gene>
<name>A0ABR1WPR3_9PEZI</name>
<comment type="caution">
    <text evidence="2">The sequence shown here is derived from an EMBL/GenBank/DDBJ whole genome shotgun (WGS) entry which is preliminary data.</text>
</comment>
<organism evidence="2 3">
    <name type="scientific">Apiospora saccharicola</name>
    <dbReference type="NCBI Taxonomy" id="335842"/>
    <lineage>
        <taxon>Eukaryota</taxon>
        <taxon>Fungi</taxon>
        <taxon>Dikarya</taxon>
        <taxon>Ascomycota</taxon>
        <taxon>Pezizomycotina</taxon>
        <taxon>Sordariomycetes</taxon>
        <taxon>Xylariomycetidae</taxon>
        <taxon>Amphisphaeriales</taxon>
        <taxon>Apiosporaceae</taxon>
        <taxon>Apiospora</taxon>
    </lineage>
</organism>
<evidence type="ECO:0000313" key="2">
    <source>
        <dbReference type="EMBL" id="KAK8083988.1"/>
    </source>
</evidence>
<reference evidence="2 3" key="1">
    <citation type="submission" date="2023-01" db="EMBL/GenBank/DDBJ databases">
        <title>Analysis of 21 Apiospora genomes using comparative genomics revels a genus with tremendous synthesis potential of carbohydrate active enzymes and secondary metabolites.</title>
        <authorList>
            <person name="Sorensen T."/>
        </authorList>
    </citation>
    <scope>NUCLEOTIDE SEQUENCE [LARGE SCALE GENOMIC DNA]</scope>
    <source>
        <strain evidence="2 3">CBS 83171</strain>
    </source>
</reference>
<feature type="region of interest" description="Disordered" evidence="1">
    <location>
        <begin position="202"/>
        <end position="221"/>
    </location>
</feature>